<evidence type="ECO:0000313" key="2">
    <source>
        <dbReference type="EMBL" id="ADN17766.1"/>
    </source>
</evidence>
<feature type="region of interest" description="Disordered" evidence="1">
    <location>
        <begin position="1"/>
        <end position="23"/>
    </location>
</feature>
<dbReference type="AlphaFoldDB" id="E0ULD6"/>
<dbReference type="RefSeq" id="WP_013334516.1">
    <property type="nucleotide sequence ID" value="NC_014533.1"/>
</dbReference>
<evidence type="ECO:0000313" key="3">
    <source>
        <dbReference type="Proteomes" id="UP000008206"/>
    </source>
</evidence>
<dbReference type="EMBL" id="CP002199">
    <property type="protein sequence ID" value="ADN17766.1"/>
    <property type="molecule type" value="Genomic_DNA"/>
</dbReference>
<feature type="compositionally biased region" description="Basic and acidic residues" evidence="1">
    <location>
        <begin position="1"/>
        <end position="12"/>
    </location>
</feature>
<protein>
    <submittedName>
        <fullName evidence="2">Uncharacterized protein</fullName>
    </submittedName>
</protein>
<feature type="region of interest" description="Disordered" evidence="1">
    <location>
        <begin position="48"/>
        <end position="67"/>
    </location>
</feature>
<dbReference type="HOGENOM" id="CLU_2805280_0_0_3"/>
<dbReference type="Proteomes" id="UP000008206">
    <property type="component" value="Plasmid Cy782201"/>
</dbReference>
<name>E0ULD6_GLOV7</name>
<organism evidence="2 3">
    <name type="scientific">Gloeothece verrucosa (strain PCC 7822)</name>
    <name type="common">Cyanothece sp. (strain PCC 7822)</name>
    <dbReference type="NCBI Taxonomy" id="497965"/>
    <lineage>
        <taxon>Bacteria</taxon>
        <taxon>Bacillati</taxon>
        <taxon>Cyanobacteriota</taxon>
        <taxon>Cyanophyceae</taxon>
        <taxon>Oscillatoriophycideae</taxon>
        <taxon>Chroococcales</taxon>
        <taxon>Aphanothecaceae</taxon>
        <taxon>Gloeothece</taxon>
        <taxon>Gloeothece verrucosa</taxon>
    </lineage>
</organism>
<sequence>MTTERELQEWKNKRQKPRYKSPSSNPIFFWLLGLLAVSALLTVKAREPIHNLPTSSPSSTSITREQI</sequence>
<keyword evidence="3" id="KW-1185">Reference proteome</keyword>
<dbReference type="KEGG" id="cyj:Cyan7822_5912"/>
<accession>E0ULD6</accession>
<reference evidence="3" key="1">
    <citation type="journal article" date="2011" name="MBio">
        <title>Novel metabolic attributes of the genus Cyanothece, comprising a group of unicellular nitrogen-fixing Cyanobacteria.</title>
        <authorList>
            <person name="Bandyopadhyay A."/>
            <person name="Elvitigala T."/>
            <person name="Welsh E."/>
            <person name="Stockel J."/>
            <person name="Liberton M."/>
            <person name="Min H."/>
            <person name="Sherman L.A."/>
            <person name="Pakrasi H.B."/>
        </authorList>
    </citation>
    <scope>NUCLEOTIDE SEQUENCE [LARGE SCALE GENOMIC DNA]</scope>
    <source>
        <strain evidence="3">PCC 7822</strain>
        <plasmid evidence="3">Cy782201</plasmid>
    </source>
</reference>
<gene>
    <name evidence="2" type="ordered locus">Cyan7822_5912</name>
</gene>
<proteinExistence type="predicted"/>
<keyword evidence="2" id="KW-0614">Plasmid</keyword>
<evidence type="ECO:0000256" key="1">
    <source>
        <dbReference type="SAM" id="MobiDB-lite"/>
    </source>
</evidence>
<geneLocation type="plasmid" evidence="2 3">
    <name>Cy782201</name>
</geneLocation>